<feature type="compositionally biased region" description="Basic and acidic residues" evidence="12">
    <location>
        <begin position="26"/>
        <end position="45"/>
    </location>
</feature>
<dbReference type="OrthoDB" id="8421503at2"/>
<dbReference type="GO" id="GO:0009360">
    <property type="term" value="C:DNA polymerase III complex"/>
    <property type="evidence" value="ECO:0007669"/>
    <property type="project" value="InterPro"/>
</dbReference>
<keyword evidence="4" id="KW-0963">Cytoplasm</keyword>
<dbReference type="GO" id="GO:0003887">
    <property type="term" value="F:DNA-directed DNA polymerase activity"/>
    <property type="evidence" value="ECO:0007669"/>
    <property type="project" value="UniProtKB-KW"/>
</dbReference>
<dbReference type="Proteomes" id="UP000035287">
    <property type="component" value="Chromosome"/>
</dbReference>
<dbReference type="InterPro" id="IPR001001">
    <property type="entry name" value="DNA_polIII_beta"/>
</dbReference>
<evidence type="ECO:0000256" key="1">
    <source>
        <dbReference type="ARBA" id="ARBA00004496"/>
    </source>
</evidence>
<dbReference type="STRING" id="1348774.AB433_07480"/>
<dbReference type="PATRIC" id="fig|1348774.3.peg.1567"/>
<keyword evidence="8" id="KW-0239">DNA-directed DNA polymerase</keyword>
<comment type="similarity">
    <text evidence="2">Belongs to the beta sliding clamp family.</text>
</comment>
<gene>
    <name evidence="13" type="ORF">AB433_07480</name>
</gene>
<dbReference type="EMBL" id="CP011770">
    <property type="protein sequence ID" value="AKM09861.1"/>
    <property type="molecule type" value="Genomic_DNA"/>
</dbReference>
<evidence type="ECO:0000256" key="8">
    <source>
        <dbReference type="ARBA" id="ARBA00022932"/>
    </source>
</evidence>
<keyword evidence="14" id="KW-1185">Reference proteome</keyword>
<evidence type="ECO:0000256" key="4">
    <source>
        <dbReference type="ARBA" id="ARBA00022490"/>
    </source>
</evidence>
<evidence type="ECO:0000256" key="5">
    <source>
        <dbReference type="ARBA" id="ARBA00022679"/>
    </source>
</evidence>
<evidence type="ECO:0000256" key="12">
    <source>
        <dbReference type="SAM" id="MobiDB-lite"/>
    </source>
</evidence>
<comment type="subcellular location">
    <subcellularLocation>
        <location evidence="1">Cytoplasm</location>
    </subcellularLocation>
</comment>
<dbReference type="SUPFAM" id="SSF55979">
    <property type="entry name" value="DNA clamp"/>
    <property type="match status" value="3"/>
</dbReference>
<dbReference type="GO" id="GO:0003677">
    <property type="term" value="F:DNA binding"/>
    <property type="evidence" value="ECO:0007669"/>
    <property type="project" value="UniProtKB-KW"/>
</dbReference>
<dbReference type="GO" id="GO:0005737">
    <property type="term" value="C:cytoplasm"/>
    <property type="evidence" value="ECO:0007669"/>
    <property type="project" value="UniProtKB-SubCell"/>
</dbReference>
<dbReference type="PANTHER" id="PTHR30478:SF0">
    <property type="entry name" value="BETA SLIDING CLAMP"/>
    <property type="match status" value="1"/>
</dbReference>
<dbReference type="CDD" id="cd00140">
    <property type="entry name" value="beta_clamp"/>
    <property type="match status" value="1"/>
</dbReference>
<dbReference type="Pfam" id="PF00712">
    <property type="entry name" value="DNA_pol3_beta"/>
    <property type="match status" value="1"/>
</dbReference>
<dbReference type="SMART" id="SM00480">
    <property type="entry name" value="POL3Bc"/>
    <property type="match status" value="1"/>
</dbReference>
<keyword evidence="5" id="KW-0808">Transferase</keyword>
<dbReference type="AlphaFoldDB" id="A0A0G3XGU5"/>
<proteinExistence type="inferred from homology"/>
<keyword evidence="6" id="KW-0548">Nucleotidyltransferase</keyword>
<dbReference type="Gene3D" id="3.10.150.10">
    <property type="entry name" value="DNA Polymerase III, subunit A, domain 2"/>
    <property type="match status" value="1"/>
</dbReference>
<evidence type="ECO:0000256" key="6">
    <source>
        <dbReference type="ARBA" id="ARBA00022695"/>
    </source>
</evidence>
<protein>
    <recommendedName>
        <fullName evidence="3">Beta sliding clamp</fullName>
    </recommendedName>
    <alternativeName>
        <fullName evidence="11">Beta-clamp processivity factor</fullName>
    </alternativeName>
    <alternativeName>
        <fullName evidence="10">DNA polymerase III beta sliding clamp subunit</fullName>
    </alternativeName>
</protein>
<dbReference type="InterPro" id="IPR022635">
    <property type="entry name" value="DNA_polIII_beta_C"/>
</dbReference>
<dbReference type="GO" id="GO:0008408">
    <property type="term" value="F:3'-5' exonuclease activity"/>
    <property type="evidence" value="ECO:0007669"/>
    <property type="project" value="InterPro"/>
</dbReference>
<sequence>MSETTVKIDTGDGPVDVTHALKQRSGRADDDAIKQRSGRAEVKPRDTRKRAVRVRAGTLHAAVKDVAGLVPGRTEIPILSHVEFQVRDGSILVTATDLDCWVSRSLASNDRDGPSGDDWAATVRGFAVAMPGKALEKILKGFDPDAMVTLALETDDGAPDDLTETYTGQVTITSGRARFRIDCLPAADFPAVPPIGEAVDFAMACSALDDAFARVAHAVSTEETRYYLNGVFWHLWQEQGAASELRMVATDGSRLARLSLDVPEGAMRLPDTIVPRRTVTLLEKLLGQAVKTGENSDHVPEVEIERGLNSDLLRYAMPAADGGEVVVVSKCVDGTFPEYARIFSGIVAVDDPAKVTLPRAALLSAIQRIAALTDSKSRAVRFAAADDVATVSVVVAGLGGGSEDLTVVYEGRPIAVGFNSEFWRQALTAIASDDVRMTFGDDAAGPVLVEAVTSDDGTRLLQVLMPMKV</sequence>
<evidence type="ECO:0000256" key="2">
    <source>
        <dbReference type="ARBA" id="ARBA00010752"/>
    </source>
</evidence>
<keyword evidence="7" id="KW-0235">DNA replication</keyword>
<accession>A0A0G3XGU5</accession>
<dbReference type="GO" id="GO:0006271">
    <property type="term" value="P:DNA strand elongation involved in DNA replication"/>
    <property type="evidence" value="ECO:0007669"/>
    <property type="project" value="TreeGrafter"/>
</dbReference>
<evidence type="ECO:0000256" key="7">
    <source>
        <dbReference type="ARBA" id="ARBA00022705"/>
    </source>
</evidence>
<keyword evidence="9" id="KW-0238">DNA-binding</keyword>
<reference evidence="13 14" key="1">
    <citation type="submission" date="2015-06" db="EMBL/GenBank/DDBJ databases">
        <authorList>
            <person name="Zeng Y."/>
            <person name="Huang Y."/>
        </authorList>
    </citation>
    <scope>NUCLEOTIDE SEQUENCE [LARGE SCALE GENOMIC DNA]</scope>
    <source>
        <strain evidence="13 14">PQ-2</strain>
    </source>
</reference>
<name>A0A0G3XGU5_9SPHN</name>
<dbReference type="RefSeq" id="WP_047820545.1">
    <property type="nucleotide sequence ID" value="NZ_CP011770.1"/>
</dbReference>
<dbReference type="KEGG" id="cna:AB433_07480"/>
<feature type="region of interest" description="Disordered" evidence="12">
    <location>
        <begin position="1"/>
        <end position="49"/>
    </location>
</feature>
<dbReference type="PANTHER" id="PTHR30478">
    <property type="entry name" value="DNA POLYMERASE III SUBUNIT BETA"/>
    <property type="match status" value="1"/>
</dbReference>
<dbReference type="Pfam" id="PF02768">
    <property type="entry name" value="DNA_pol3_beta_3"/>
    <property type="match status" value="1"/>
</dbReference>
<evidence type="ECO:0000313" key="14">
    <source>
        <dbReference type="Proteomes" id="UP000035287"/>
    </source>
</evidence>
<evidence type="ECO:0000256" key="9">
    <source>
        <dbReference type="ARBA" id="ARBA00023125"/>
    </source>
</evidence>
<dbReference type="NCBIfam" id="TIGR00663">
    <property type="entry name" value="dnan"/>
    <property type="match status" value="1"/>
</dbReference>
<evidence type="ECO:0000256" key="10">
    <source>
        <dbReference type="ARBA" id="ARBA00030988"/>
    </source>
</evidence>
<evidence type="ECO:0000313" key="13">
    <source>
        <dbReference type="EMBL" id="AKM09861.1"/>
    </source>
</evidence>
<dbReference type="Pfam" id="PF02767">
    <property type="entry name" value="DNA_pol3_beta_2"/>
    <property type="match status" value="1"/>
</dbReference>
<dbReference type="InterPro" id="IPR046938">
    <property type="entry name" value="DNA_clamp_sf"/>
</dbReference>
<evidence type="ECO:0000256" key="11">
    <source>
        <dbReference type="ARBA" id="ARBA00033276"/>
    </source>
</evidence>
<dbReference type="InterPro" id="IPR022637">
    <property type="entry name" value="DNA_polIII_beta_cen"/>
</dbReference>
<organism evidence="13 14">
    <name type="scientific">Croceicoccus naphthovorans</name>
    <dbReference type="NCBI Taxonomy" id="1348774"/>
    <lineage>
        <taxon>Bacteria</taxon>
        <taxon>Pseudomonadati</taxon>
        <taxon>Pseudomonadota</taxon>
        <taxon>Alphaproteobacteria</taxon>
        <taxon>Sphingomonadales</taxon>
        <taxon>Erythrobacteraceae</taxon>
        <taxon>Croceicoccus</taxon>
    </lineage>
</organism>
<dbReference type="Gene3D" id="3.70.10.10">
    <property type="match status" value="1"/>
</dbReference>
<evidence type="ECO:0000256" key="3">
    <source>
        <dbReference type="ARBA" id="ARBA00021035"/>
    </source>
</evidence>
<dbReference type="InterPro" id="IPR022634">
    <property type="entry name" value="DNA_polIII_beta_N"/>
</dbReference>